<dbReference type="Gene3D" id="3.30.720.110">
    <property type="match status" value="1"/>
</dbReference>
<dbReference type="EMBL" id="FTNI01000006">
    <property type="protein sequence ID" value="SIR12691.1"/>
    <property type="molecule type" value="Genomic_DNA"/>
</dbReference>
<feature type="domain" description="VOC" evidence="1">
    <location>
        <begin position="11"/>
        <end position="134"/>
    </location>
</feature>
<reference evidence="3" key="1">
    <citation type="submission" date="2017-01" db="EMBL/GenBank/DDBJ databases">
        <authorList>
            <person name="Varghese N."/>
            <person name="Submissions S."/>
        </authorList>
    </citation>
    <scope>NUCLEOTIDE SEQUENCE [LARGE SCALE GENOMIC DNA]</scope>
    <source>
        <strain evidence="3">ATCC 12950</strain>
    </source>
</reference>
<protein>
    <submittedName>
        <fullName evidence="2">PhnB protein</fullName>
    </submittedName>
</protein>
<dbReference type="PANTHER" id="PTHR34109:SF1">
    <property type="entry name" value="VOC DOMAIN-CONTAINING PROTEIN"/>
    <property type="match status" value="1"/>
</dbReference>
<dbReference type="Pfam" id="PF00903">
    <property type="entry name" value="Glyoxalase"/>
    <property type="match status" value="1"/>
</dbReference>
<gene>
    <name evidence="2" type="ORF">SAMN05421833_106102</name>
</gene>
<dbReference type="PANTHER" id="PTHR34109">
    <property type="entry name" value="BNAUNNG04460D PROTEIN-RELATED"/>
    <property type="match status" value="1"/>
</dbReference>
<evidence type="ECO:0000313" key="2">
    <source>
        <dbReference type="EMBL" id="SIR12691.1"/>
    </source>
</evidence>
<dbReference type="Proteomes" id="UP000186096">
    <property type="component" value="Unassembled WGS sequence"/>
</dbReference>
<accession>A0A1N6YDW6</accession>
<proteinExistence type="predicted"/>
<dbReference type="Gene3D" id="3.30.720.120">
    <property type="match status" value="1"/>
</dbReference>
<keyword evidence="3" id="KW-1185">Reference proteome</keyword>
<organism evidence="2 3">
    <name type="scientific">Microbispora rosea</name>
    <dbReference type="NCBI Taxonomy" id="58117"/>
    <lineage>
        <taxon>Bacteria</taxon>
        <taxon>Bacillati</taxon>
        <taxon>Actinomycetota</taxon>
        <taxon>Actinomycetes</taxon>
        <taxon>Streptosporangiales</taxon>
        <taxon>Streptosporangiaceae</taxon>
        <taxon>Microbispora</taxon>
    </lineage>
</organism>
<name>A0A1N6YDW6_9ACTN</name>
<dbReference type="PROSITE" id="PS51819">
    <property type="entry name" value="VOC"/>
    <property type="match status" value="1"/>
</dbReference>
<evidence type="ECO:0000313" key="3">
    <source>
        <dbReference type="Proteomes" id="UP000186096"/>
    </source>
</evidence>
<dbReference type="SUPFAM" id="SSF54593">
    <property type="entry name" value="Glyoxalase/Bleomycin resistance protein/Dihydroxybiphenyl dioxygenase"/>
    <property type="match status" value="1"/>
</dbReference>
<dbReference type="AlphaFoldDB" id="A0A1N6YDW6"/>
<dbReference type="InterPro" id="IPR004360">
    <property type="entry name" value="Glyas_Fos-R_dOase_dom"/>
</dbReference>
<dbReference type="STRING" id="58117.SAMN05421833_106102"/>
<dbReference type="InterPro" id="IPR029068">
    <property type="entry name" value="Glyas_Bleomycin-R_OHBP_Dase"/>
</dbReference>
<evidence type="ECO:0000259" key="1">
    <source>
        <dbReference type="PROSITE" id="PS51819"/>
    </source>
</evidence>
<dbReference type="InterPro" id="IPR037523">
    <property type="entry name" value="VOC_core"/>
</dbReference>
<sequence length="164" mass="17313">MAADTVSPHYRSGTPLIAVHDAPAALDFYQAAFGAQPLARLDAPDGRVMHAAILIYGSPVVVADEMPEVGLHSPHHYGGTAFSIILACEDADAAHARAVAAGALSLAPVQEDFSGSRHGLVQCPFGHRWLTTSRTEALSFDQINDRFQAWLAAGEPIELSQDGG</sequence>